<evidence type="ECO:0000313" key="7">
    <source>
        <dbReference type="Proteomes" id="UP000004594"/>
    </source>
</evidence>
<dbReference type="OrthoDB" id="1677645at2"/>
<evidence type="ECO:0000313" key="6">
    <source>
        <dbReference type="EMBL" id="EFR42867.1"/>
    </source>
</evidence>
<name>E4L8N2_9FIRM</name>
<evidence type="ECO:0000256" key="4">
    <source>
        <dbReference type="ARBA" id="ARBA00023163"/>
    </source>
</evidence>
<sequence>MKLNFTTLLYFQKTAELQHMTNAAKELHIAQPALSRSIRGLEDELGVTLFEHYGRNIKLTKNGEILLKYSKNFLRDLESLQRELSESQNLQQMTVRLVILSASKSIPVFLMKFKQEHPKALLEVVQPNNRGIINQKQMDLTLFSSVEPIDDNHTVTLFKENLVMIVNNSDPHANLTNAKLSDFSDANFIAAPKGMGLRSATDTFCKEAGFIPKIVMESDSPDTVREFVHAGLGIALVPEITWNSAIGDEISVIKIESPKCHRYLNLSWKADTKLSLVAVLLREYIIDHFSEFVKKSAQQNLYKYDI</sequence>
<protein>
    <submittedName>
        <fullName evidence="6">LysR substrate binding domain protein</fullName>
    </submittedName>
</protein>
<dbReference type="RefSeq" id="WP_007554495.1">
    <property type="nucleotide sequence ID" value="NZ_AENT01000015.1"/>
</dbReference>
<dbReference type="GO" id="GO:0003700">
    <property type="term" value="F:DNA-binding transcription factor activity"/>
    <property type="evidence" value="ECO:0007669"/>
    <property type="project" value="InterPro"/>
</dbReference>
<dbReference type="PRINTS" id="PR00039">
    <property type="entry name" value="HTHLYSR"/>
</dbReference>
<dbReference type="FunFam" id="1.10.10.10:FF:000001">
    <property type="entry name" value="LysR family transcriptional regulator"/>
    <property type="match status" value="1"/>
</dbReference>
<dbReference type="GO" id="GO:0005829">
    <property type="term" value="C:cytosol"/>
    <property type="evidence" value="ECO:0007669"/>
    <property type="project" value="TreeGrafter"/>
</dbReference>
<dbReference type="EMBL" id="AENT01000015">
    <property type="protein sequence ID" value="EFR42867.1"/>
    <property type="molecule type" value="Genomic_DNA"/>
</dbReference>
<accession>E4L8N2</accession>
<dbReference type="PANTHER" id="PTHR30419:SF28">
    <property type="entry name" value="HTH-TYPE TRANSCRIPTIONAL REGULATOR BSDA"/>
    <property type="match status" value="1"/>
</dbReference>
<dbReference type="Pfam" id="PF00126">
    <property type="entry name" value="HTH_1"/>
    <property type="match status" value="1"/>
</dbReference>
<dbReference type="eggNOG" id="COG0583">
    <property type="taxonomic scope" value="Bacteria"/>
</dbReference>
<dbReference type="Proteomes" id="UP000004594">
    <property type="component" value="Unassembled WGS sequence"/>
</dbReference>
<comment type="similarity">
    <text evidence="1">Belongs to the LysR transcriptional regulatory family.</text>
</comment>
<organism evidence="6 7">
    <name type="scientific">Dialister micraerophilus UPII 345-E</name>
    <dbReference type="NCBI Taxonomy" id="910314"/>
    <lineage>
        <taxon>Bacteria</taxon>
        <taxon>Bacillati</taxon>
        <taxon>Bacillota</taxon>
        <taxon>Negativicutes</taxon>
        <taxon>Veillonellales</taxon>
        <taxon>Veillonellaceae</taxon>
        <taxon>Dialister</taxon>
    </lineage>
</organism>
<evidence type="ECO:0000259" key="5">
    <source>
        <dbReference type="PROSITE" id="PS50931"/>
    </source>
</evidence>
<dbReference type="InterPro" id="IPR005119">
    <property type="entry name" value="LysR_subst-bd"/>
</dbReference>
<dbReference type="InterPro" id="IPR036390">
    <property type="entry name" value="WH_DNA-bd_sf"/>
</dbReference>
<dbReference type="PROSITE" id="PS50931">
    <property type="entry name" value="HTH_LYSR"/>
    <property type="match status" value="1"/>
</dbReference>
<gene>
    <name evidence="6" type="ORF">HMPREF9220_0709</name>
</gene>
<dbReference type="Gene3D" id="1.10.10.10">
    <property type="entry name" value="Winged helix-like DNA-binding domain superfamily/Winged helix DNA-binding domain"/>
    <property type="match status" value="1"/>
</dbReference>
<dbReference type="Pfam" id="PF03466">
    <property type="entry name" value="LysR_substrate"/>
    <property type="match status" value="1"/>
</dbReference>
<feature type="domain" description="HTH lysR-type" evidence="5">
    <location>
        <begin position="3"/>
        <end position="60"/>
    </location>
</feature>
<keyword evidence="2" id="KW-0805">Transcription regulation</keyword>
<keyword evidence="4" id="KW-0804">Transcription</keyword>
<keyword evidence="3" id="KW-0238">DNA-binding</keyword>
<dbReference type="SUPFAM" id="SSF53850">
    <property type="entry name" value="Periplasmic binding protein-like II"/>
    <property type="match status" value="1"/>
</dbReference>
<evidence type="ECO:0000256" key="1">
    <source>
        <dbReference type="ARBA" id="ARBA00009437"/>
    </source>
</evidence>
<evidence type="ECO:0000256" key="2">
    <source>
        <dbReference type="ARBA" id="ARBA00023015"/>
    </source>
</evidence>
<evidence type="ECO:0000256" key="3">
    <source>
        <dbReference type="ARBA" id="ARBA00023125"/>
    </source>
</evidence>
<reference evidence="6 7" key="1">
    <citation type="submission" date="2010-11" db="EMBL/GenBank/DDBJ databases">
        <authorList>
            <person name="Durkin A.S."/>
            <person name="Madupu R."/>
            <person name="Torralba M."/>
            <person name="Gillis M."/>
            <person name="Methe B."/>
            <person name="Sutton G."/>
            <person name="Nelson K.E."/>
        </authorList>
    </citation>
    <scope>NUCLEOTIDE SEQUENCE [LARGE SCALE GENOMIC DNA]</scope>
    <source>
        <strain evidence="6 7">UPII 345-E</strain>
    </source>
</reference>
<dbReference type="AlphaFoldDB" id="E4L8N2"/>
<dbReference type="InterPro" id="IPR036388">
    <property type="entry name" value="WH-like_DNA-bd_sf"/>
</dbReference>
<comment type="caution">
    <text evidence="6">The sequence shown here is derived from an EMBL/GenBank/DDBJ whole genome shotgun (WGS) entry which is preliminary data.</text>
</comment>
<dbReference type="GO" id="GO:0003677">
    <property type="term" value="F:DNA binding"/>
    <property type="evidence" value="ECO:0007669"/>
    <property type="project" value="UniProtKB-KW"/>
</dbReference>
<dbReference type="Gene3D" id="3.40.190.290">
    <property type="match status" value="1"/>
</dbReference>
<dbReference type="InterPro" id="IPR050950">
    <property type="entry name" value="HTH-type_LysR_regulators"/>
</dbReference>
<dbReference type="PANTHER" id="PTHR30419">
    <property type="entry name" value="HTH-TYPE TRANSCRIPTIONAL REGULATOR YBHD"/>
    <property type="match status" value="1"/>
</dbReference>
<proteinExistence type="inferred from homology"/>
<dbReference type="SUPFAM" id="SSF46785">
    <property type="entry name" value="Winged helix' DNA-binding domain"/>
    <property type="match status" value="1"/>
</dbReference>
<dbReference type="InterPro" id="IPR000847">
    <property type="entry name" value="LysR_HTH_N"/>
</dbReference>